<evidence type="ECO:0008006" key="3">
    <source>
        <dbReference type="Google" id="ProtNLM"/>
    </source>
</evidence>
<dbReference type="AlphaFoldDB" id="A0A6M3X4H1"/>
<evidence type="ECO:0000313" key="2">
    <source>
        <dbReference type="EMBL" id="QJH93210.1"/>
    </source>
</evidence>
<evidence type="ECO:0000313" key="1">
    <source>
        <dbReference type="EMBL" id="QJH92670.1"/>
    </source>
</evidence>
<dbReference type="EMBL" id="MT143956">
    <property type="protein sequence ID" value="QJH93210.1"/>
    <property type="molecule type" value="Genomic_DNA"/>
</dbReference>
<dbReference type="EMBL" id="MT143910">
    <property type="protein sequence ID" value="QJH92670.1"/>
    <property type="molecule type" value="Genomic_DNA"/>
</dbReference>
<organism evidence="1">
    <name type="scientific">viral metagenome</name>
    <dbReference type="NCBI Taxonomy" id="1070528"/>
    <lineage>
        <taxon>unclassified sequences</taxon>
        <taxon>metagenomes</taxon>
        <taxon>organismal metagenomes</taxon>
    </lineage>
</organism>
<gene>
    <name evidence="1" type="ORF">MM171A02629_0007</name>
    <name evidence="2" type="ORF">MM171B03398_0006</name>
</gene>
<accession>A0A6M3X4H1</accession>
<name>A0A6M3X4H1_9ZZZZ</name>
<sequence length="78" mass="8897">MILINLEMLPHGFQRGKRNLGTIRIWNNGTGTLLSGNYSYKVTKGNKVKAEGCITGFPRKRKDVFDLLNLVLKDIYEQ</sequence>
<protein>
    <recommendedName>
        <fullName evidence="3">DUF5675 domain-containing protein</fullName>
    </recommendedName>
</protein>
<reference evidence="1" key="1">
    <citation type="submission" date="2020-03" db="EMBL/GenBank/DDBJ databases">
        <title>The deep terrestrial virosphere.</title>
        <authorList>
            <person name="Holmfeldt K."/>
            <person name="Nilsson E."/>
            <person name="Simone D."/>
            <person name="Lopez-Fernandez M."/>
            <person name="Wu X."/>
            <person name="de Brujin I."/>
            <person name="Lundin D."/>
            <person name="Andersson A."/>
            <person name="Bertilsson S."/>
            <person name="Dopson M."/>
        </authorList>
    </citation>
    <scope>NUCLEOTIDE SEQUENCE</scope>
    <source>
        <strain evidence="1">MM171A02629</strain>
        <strain evidence="2">MM171B03398</strain>
    </source>
</reference>
<proteinExistence type="predicted"/>